<feature type="compositionally biased region" description="Basic residues" evidence="5">
    <location>
        <begin position="152"/>
        <end position="176"/>
    </location>
</feature>
<dbReference type="Gramene" id="Pp3c18_16000V3.2">
    <property type="protein sequence ID" value="PAC:32982099.CDS.1"/>
    <property type="gene ID" value="Pp3c18_16000"/>
</dbReference>
<dbReference type="SMART" id="SM01155">
    <property type="entry name" value="DUF1713"/>
    <property type="match status" value="1"/>
</dbReference>
<evidence type="ECO:0000256" key="5">
    <source>
        <dbReference type="SAM" id="MobiDB-lite"/>
    </source>
</evidence>
<accession>A0A2K1J1A5</accession>
<evidence type="ECO:0000313" key="9">
    <source>
        <dbReference type="Proteomes" id="UP000006727"/>
    </source>
</evidence>
<dbReference type="PANTHER" id="PTHR32035:SF3">
    <property type="entry name" value="SMALL RIBOSOMAL SUBUNIT PROTEIN MS38"/>
    <property type="match status" value="1"/>
</dbReference>
<protein>
    <recommendedName>
        <fullName evidence="4">Small ribosomal subunit protein mS38</fullName>
    </recommendedName>
</protein>
<dbReference type="RefSeq" id="XP_024402254.1">
    <property type="nucleotide sequence ID" value="XM_024546486.2"/>
</dbReference>
<feature type="domain" description="Ribosomal protein mS38 C-terminal" evidence="6">
    <location>
        <begin position="148"/>
        <end position="176"/>
    </location>
</feature>
<dbReference type="GeneID" id="112295201"/>
<reference evidence="8" key="3">
    <citation type="submission" date="2020-12" db="UniProtKB">
        <authorList>
            <consortium name="EnsemblPlants"/>
        </authorList>
    </citation>
    <scope>IDENTIFICATION</scope>
</reference>
<keyword evidence="2" id="KW-0496">Mitochondrion</keyword>
<dbReference type="Gramene" id="Pp3c18_16000V3.1">
    <property type="protein sequence ID" value="PAC:32982098.CDS.1"/>
    <property type="gene ID" value="Pp3c18_16000"/>
</dbReference>
<gene>
    <name evidence="8" type="primary">LOC112295201</name>
    <name evidence="7" type="ORF">PHYPA_023209</name>
</gene>
<evidence type="ECO:0000256" key="3">
    <source>
        <dbReference type="ARBA" id="ARBA00035647"/>
    </source>
</evidence>
<reference evidence="7 9" key="2">
    <citation type="journal article" date="2018" name="Plant J.">
        <title>The Physcomitrella patens chromosome-scale assembly reveals moss genome structure and evolution.</title>
        <authorList>
            <person name="Lang D."/>
            <person name="Ullrich K.K."/>
            <person name="Murat F."/>
            <person name="Fuchs J."/>
            <person name="Jenkins J."/>
            <person name="Haas F.B."/>
            <person name="Piednoel M."/>
            <person name="Gundlach H."/>
            <person name="Van Bel M."/>
            <person name="Meyberg R."/>
            <person name="Vives C."/>
            <person name="Morata J."/>
            <person name="Symeonidi A."/>
            <person name="Hiss M."/>
            <person name="Muchero W."/>
            <person name="Kamisugi Y."/>
            <person name="Saleh O."/>
            <person name="Blanc G."/>
            <person name="Decker E.L."/>
            <person name="van Gessel N."/>
            <person name="Grimwood J."/>
            <person name="Hayes R.D."/>
            <person name="Graham S.W."/>
            <person name="Gunter L.E."/>
            <person name="McDaniel S.F."/>
            <person name="Hoernstein S.N.W."/>
            <person name="Larsson A."/>
            <person name="Li F.W."/>
            <person name="Perroud P.F."/>
            <person name="Phillips J."/>
            <person name="Ranjan P."/>
            <person name="Rokshar D.S."/>
            <person name="Rothfels C.J."/>
            <person name="Schneider L."/>
            <person name="Shu S."/>
            <person name="Stevenson D.W."/>
            <person name="Thummler F."/>
            <person name="Tillich M."/>
            <person name="Villarreal Aguilar J.C."/>
            <person name="Widiez T."/>
            <person name="Wong G.K."/>
            <person name="Wymore A."/>
            <person name="Zhang Y."/>
            <person name="Zimmer A.D."/>
            <person name="Quatrano R.S."/>
            <person name="Mayer K.F.X."/>
            <person name="Goodstein D."/>
            <person name="Casacuberta J.M."/>
            <person name="Vandepoele K."/>
            <person name="Reski R."/>
            <person name="Cuming A.C."/>
            <person name="Tuskan G.A."/>
            <person name="Maumus F."/>
            <person name="Salse J."/>
            <person name="Schmutz J."/>
            <person name="Rensing S.A."/>
        </authorList>
    </citation>
    <scope>NUCLEOTIDE SEQUENCE [LARGE SCALE GENOMIC DNA]</scope>
    <source>
        <strain evidence="8 9">cv. Gransden 2004</strain>
    </source>
</reference>
<dbReference type="AlphaFoldDB" id="A0A2K1J1A5"/>
<dbReference type="InterPro" id="IPR013177">
    <property type="entry name" value="Ribosomal_mS38_C"/>
</dbReference>
<comment type="similarity">
    <text evidence="3">Belongs to the mitochondrion-specific ribosomal protein mS38 family.</text>
</comment>
<dbReference type="PANTHER" id="PTHR32035">
    <property type="entry name" value="AURORA KINASE A-INTERACTING PROTEIN"/>
    <property type="match status" value="1"/>
</dbReference>
<evidence type="ECO:0000256" key="2">
    <source>
        <dbReference type="ARBA" id="ARBA00023128"/>
    </source>
</evidence>
<proteinExistence type="inferred from homology"/>
<sequence>MESRTANLVLRLLQRHLPVPWPAVKQSQLPGLLPRVPLSFDAPRKGMVAAGKRFLDSSPASQWESGVSFPNLVRNSYGIFFKQPDSPFLSFDRASDAARVRAQDATKLSIDRGSDAEPSKPSWDFELGLRLKSGMYMPTQHEEGEGWEASSVKRKRKKKMNKHKQRKLRRRDRHRN</sequence>
<dbReference type="Pfam" id="PF08213">
    <property type="entry name" value="COX24_C"/>
    <property type="match status" value="1"/>
</dbReference>
<dbReference type="OrthoDB" id="10419271at2759"/>
<evidence type="ECO:0000259" key="6">
    <source>
        <dbReference type="SMART" id="SM01155"/>
    </source>
</evidence>
<dbReference type="PaxDb" id="3218-PP1S3_185V6.1"/>
<evidence type="ECO:0000313" key="8">
    <source>
        <dbReference type="EnsemblPlants" id="PAC:32982098.CDS.1"/>
    </source>
</evidence>
<dbReference type="GO" id="GO:0005739">
    <property type="term" value="C:mitochondrion"/>
    <property type="evidence" value="ECO:0007669"/>
    <property type="project" value="UniProtKB-SubCell"/>
</dbReference>
<dbReference type="EMBL" id="ABEU02000018">
    <property type="protein sequence ID" value="PNR35309.1"/>
    <property type="molecule type" value="Genomic_DNA"/>
</dbReference>
<dbReference type="Gramene" id="Pp3c18_16000V3.3">
    <property type="protein sequence ID" value="PAC:32982100.CDS.1"/>
    <property type="gene ID" value="Pp3c18_16000"/>
</dbReference>
<dbReference type="Proteomes" id="UP000006727">
    <property type="component" value="Chromosome 18"/>
</dbReference>
<name>A0A2K1J1A5_PHYPA</name>
<organism evidence="7">
    <name type="scientific">Physcomitrium patens</name>
    <name type="common">Spreading-leaved earth moss</name>
    <name type="synonym">Physcomitrella patens</name>
    <dbReference type="NCBI Taxonomy" id="3218"/>
    <lineage>
        <taxon>Eukaryota</taxon>
        <taxon>Viridiplantae</taxon>
        <taxon>Streptophyta</taxon>
        <taxon>Embryophyta</taxon>
        <taxon>Bryophyta</taxon>
        <taxon>Bryophytina</taxon>
        <taxon>Bryopsida</taxon>
        <taxon>Funariidae</taxon>
        <taxon>Funariales</taxon>
        <taxon>Funariaceae</taxon>
        <taxon>Physcomitrium</taxon>
    </lineage>
</organism>
<evidence type="ECO:0000256" key="1">
    <source>
        <dbReference type="ARBA" id="ARBA00004173"/>
    </source>
</evidence>
<evidence type="ECO:0000256" key="4">
    <source>
        <dbReference type="ARBA" id="ARBA00035682"/>
    </source>
</evidence>
<feature type="region of interest" description="Disordered" evidence="5">
    <location>
        <begin position="138"/>
        <end position="176"/>
    </location>
</feature>
<keyword evidence="9" id="KW-1185">Reference proteome</keyword>
<dbReference type="EnsemblPlants" id="Pp3c18_16000V3.1">
    <property type="protein sequence ID" value="PAC:32982098.CDS.1"/>
    <property type="gene ID" value="Pp3c18_16000"/>
</dbReference>
<dbReference type="EnsemblPlants" id="Pp3c18_16000V3.3">
    <property type="protein sequence ID" value="PAC:32982100.CDS.1"/>
    <property type="gene ID" value="Pp3c18_16000"/>
</dbReference>
<dbReference type="EnsemblPlants" id="Pp3c18_16000V3.2">
    <property type="protein sequence ID" value="PAC:32982099.CDS.1"/>
    <property type="gene ID" value="Pp3c18_16000"/>
</dbReference>
<evidence type="ECO:0000313" key="7">
    <source>
        <dbReference type="EMBL" id="PNR35309.1"/>
    </source>
</evidence>
<reference evidence="7 9" key="1">
    <citation type="journal article" date="2008" name="Science">
        <title>The Physcomitrella genome reveals evolutionary insights into the conquest of land by plants.</title>
        <authorList>
            <person name="Rensing S."/>
            <person name="Lang D."/>
            <person name="Zimmer A."/>
            <person name="Terry A."/>
            <person name="Salamov A."/>
            <person name="Shapiro H."/>
            <person name="Nishiyama T."/>
            <person name="Perroud P.-F."/>
            <person name="Lindquist E."/>
            <person name="Kamisugi Y."/>
            <person name="Tanahashi T."/>
            <person name="Sakakibara K."/>
            <person name="Fujita T."/>
            <person name="Oishi K."/>
            <person name="Shin-I T."/>
            <person name="Kuroki Y."/>
            <person name="Toyoda A."/>
            <person name="Suzuki Y."/>
            <person name="Hashimoto A."/>
            <person name="Yamaguchi K."/>
            <person name="Sugano A."/>
            <person name="Kohara Y."/>
            <person name="Fujiyama A."/>
            <person name="Anterola A."/>
            <person name="Aoki S."/>
            <person name="Ashton N."/>
            <person name="Barbazuk W.B."/>
            <person name="Barker E."/>
            <person name="Bennetzen J."/>
            <person name="Bezanilla M."/>
            <person name="Blankenship R."/>
            <person name="Cho S.H."/>
            <person name="Dutcher S."/>
            <person name="Estelle M."/>
            <person name="Fawcett J.A."/>
            <person name="Gundlach H."/>
            <person name="Hanada K."/>
            <person name="Heyl A."/>
            <person name="Hicks K.A."/>
            <person name="Hugh J."/>
            <person name="Lohr M."/>
            <person name="Mayer K."/>
            <person name="Melkozernov A."/>
            <person name="Murata T."/>
            <person name="Nelson D."/>
            <person name="Pils B."/>
            <person name="Prigge M."/>
            <person name="Reiss B."/>
            <person name="Renner T."/>
            <person name="Rombauts S."/>
            <person name="Rushton P."/>
            <person name="Sanderfoot A."/>
            <person name="Schween G."/>
            <person name="Shiu S.-H."/>
            <person name="Stueber K."/>
            <person name="Theodoulou F.L."/>
            <person name="Tu H."/>
            <person name="Van de Peer Y."/>
            <person name="Verrier P.J."/>
            <person name="Waters E."/>
            <person name="Wood A."/>
            <person name="Yang L."/>
            <person name="Cove D."/>
            <person name="Cuming A."/>
            <person name="Hasebe M."/>
            <person name="Lucas S."/>
            <person name="Mishler D.B."/>
            <person name="Reski R."/>
            <person name="Grigoriev I."/>
            <person name="Quatrano R.S."/>
            <person name="Boore J.L."/>
        </authorList>
    </citation>
    <scope>NUCLEOTIDE SEQUENCE [LARGE SCALE GENOMIC DNA]</scope>
    <source>
        <strain evidence="8 9">cv. Gransden 2004</strain>
    </source>
</reference>
<comment type="subcellular location">
    <subcellularLocation>
        <location evidence="1">Mitochondrion</location>
    </subcellularLocation>
</comment>